<proteinExistence type="predicted"/>
<dbReference type="Proteomes" id="UP000196317">
    <property type="component" value="Unassembled WGS sequence"/>
</dbReference>
<dbReference type="EMBL" id="NDYN01000004">
    <property type="protein sequence ID" value="OUT08113.1"/>
    <property type="molecule type" value="Genomic_DNA"/>
</dbReference>
<organism evidence="2 3">
    <name type="scientific">Campylobacter concisus</name>
    <dbReference type="NCBI Taxonomy" id="199"/>
    <lineage>
        <taxon>Bacteria</taxon>
        <taxon>Pseudomonadati</taxon>
        <taxon>Campylobacterota</taxon>
        <taxon>Epsilonproteobacteria</taxon>
        <taxon>Campylobacterales</taxon>
        <taxon>Campylobacteraceae</taxon>
        <taxon>Campylobacter</taxon>
    </lineage>
</organism>
<feature type="transmembrane region" description="Helical" evidence="1">
    <location>
        <begin position="39"/>
        <end position="58"/>
    </location>
</feature>
<comment type="caution">
    <text evidence="2">The sequence shown here is derived from an EMBL/GenBank/DDBJ whole genome shotgun (WGS) entry which is preliminary data.</text>
</comment>
<evidence type="ECO:0000313" key="2">
    <source>
        <dbReference type="EMBL" id="OUT08113.1"/>
    </source>
</evidence>
<evidence type="ECO:0000313" key="3">
    <source>
        <dbReference type="Proteomes" id="UP000196317"/>
    </source>
</evidence>
<evidence type="ECO:0000256" key="1">
    <source>
        <dbReference type="SAM" id="Phobius"/>
    </source>
</evidence>
<keyword evidence="1" id="KW-1133">Transmembrane helix</keyword>
<name>A0A1Y5MLM6_9BACT</name>
<keyword evidence="1" id="KW-0472">Membrane</keyword>
<sequence length="59" mass="6932">MLILCPILFNGYYVIKNGIKRSDITLYKIKNDQVKNNGFVAFVWLVFCTFVLVFWVVVK</sequence>
<dbReference type="AlphaFoldDB" id="A0A1Y5MLM6"/>
<protein>
    <submittedName>
        <fullName evidence="2">Uncharacterized protein</fullName>
    </submittedName>
</protein>
<keyword evidence="1" id="KW-0812">Transmembrane</keyword>
<reference evidence="2 3" key="1">
    <citation type="submission" date="2017-04" db="EMBL/GenBank/DDBJ databases">
        <title>Complete genome of Campylobacter concisus ATCC 33237T and draft genomes for an additional eight well characterized C. concisus strains.</title>
        <authorList>
            <person name="Cornelius A.J."/>
            <person name="Miller W.G."/>
            <person name="Lastovica A.J."/>
            <person name="On S.L."/>
            <person name="French N.P."/>
            <person name="Vandenberg O."/>
            <person name="Biggs P.J."/>
        </authorList>
    </citation>
    <scope>NUCLEOTIDE SEQUENCE [LARGE SCALE GENOMIC DNA]</scope>
    <source>
        <strain evidence="2 3">CCUG 19995</strain>
    </source>
</reference>
<gene>
    <name evidence="2" type="ORF">B9N65_04735</name>
</gene>
<accession>A0A1Y5MLM6</accession>